<dbReference type="PANTHER" id="PTHR30511">
    <property type="entry name" value="ALANINE RACEMASE"/>
    <property type="match status" value="1"/>
</dbReference>
<dbReference type="Gene3D" id="2.40.37.10">
    <property type="entry name" value="Lyase, Ornithine Decarboxylase, Chain A, domain 1"/>
    <property type="match status" value="1"/>
</dbReference>
<keyword evidence="3 5" id="KW-0413">Isomerase</keyword>
<accession>A0A3B0RNL1</accession>
<dbReference type="InterPro" id="IPR009006">
    <property type="entry name" value="Ala_racemase/Decarboxylase_C"/>
</dbReference>
<dbReference type="PRINTS" id="PR00992">
    <property type="entry name" value="ALARACEMASE"/>
</dbReference>
<dbReference type="InterPro" id="IPR001608">
    <property type="entry name" value="Ala_racemase_N"/>
</dbReference>
<evidence type="ECO:0000256" key="2">
    <source>
        <dbReference type="ARBA" id="ARBA00022898"/>
    </source>
</evidence>
<dbReference type="HAMAP" id="MF_01201">
    <property type="entry name" value="Ala_racemase"/>
    <property type="match status" value="1"/>
</dbReference>
<sequence length="386" mass="41558">MRDLSVGQSDLAPELSGALLTIDLRALQNNWRYMADLAESDNRSPECGAAVKAACYGLGLTPVVTALAQAGCKSFFVALPQEGKEMRAVLPDADIYVLNGLMPGQAGFYQTHSLIPVLSTPVQVSEWQEYCRAQETKLPAALHLESGINRLGLTETQTRRLAGQRDVLSAFKLVLLMSHLACGDTPGDSMNIEQKERFDQLCALFPDTKTSLANSPGTFLGDDFTYDLVRPGIALYGGNPFANRANPMSAVVRLYAPLLQVRNMCAGESVGYGASWTAKRTSRIGVIGAGYGDGIPRTLSSPANDGPACVFIGGHYAPIIGRVSMDLITVDLTDVPEEIAMEGQRVELMGDNITVDDIARWSGTIPYEVLTSLGSRYARLYSPPDS</sequence>
<evidence type="ECO:0000256" key="1">
    <source>
        <dbReference type="ARBA" id="ARBA00001933"/>
    </source>
</evidence>
<dbReference type="PANTHER" id="PTHR30511:SF0">
    <property type="entry name" value="ALANINE RACEMASE, CATABOLIC-RELATED"/>
    <property type="match status" value="1"/>
</dbReference>
<protein>
    <submittedName>
        <fullName evidence="5">Alanine racemase</fullName>
        <ecNumber evidence="5">5.1.1.1</ecNumber>
    </submittedName>
</protein>
<comment type="cofactor">
    <cofactor evidence="1">
        <name>pyridoxal 5'-phosphate</name>
        <dbReference type="ChEBI" id="CHEBI:597326"/>
    </cofactor>
</comment>
<dbReference type="InterPro" id="IPR029066">
    <property type="entry name" value="PLP-binding_barrel"/>
</dbReference>
<dbReference type="EMBL" id="UOEC01000111">
    <property type="protein sequence ID" value="VAV93677.1"/>
    <property type="molecule type" value="Genomic_DNA"/>
</dbReference>
<keyword evidence="2" id="KW-0663">Pyridoxal phosphate</keyword>
<dbReference type="GO" id="GO:0030632">
    <property type="term" value="P:D-alanine biosynthetic process"/>
    <property type="evidence" value="ECO:0007669"/>
    <property type="project" value="TreeGrafter"/>
</dbReference>
<dbReference type="InterPro" id="IPR011079">
    <property type="entry name" value="Ala_racemase_C"/>
</dbReference>
<dbReference type="GO" id="GO:0005829">
    <property type="term" value="C:cytosol"/>
    <property type="evidence" value="ECO:0007669"/>
    <property type="project" value="TreeGrafter"/>
</dbReference>
<evidence type="ECO:0000313" key="5">
    <source>
        <dbReference type="EMBL" id="VAV93677.1"/>
    </source>
</evidence>
<dbReference type="Pfam" id="PF01168">
    <property type="entry name" value="Ala_racemase_N"/>
    <property type="match status" value="1"/>
</dbReference>
<gene>
    <name evidence="5" type="ORF">MNBD_ALPHA08-1817</name>
</gene>
<dbReference type="EC" id="5.1.1.1" evidence="5"/>
<name>A0A3B0RNL1_9ZZZZ</name>
<dbReference type="SUPFAM" id="SSF51419">
    <property type="entry name" value="PLP-binding barrel"/>
    <property type="match status" value="1"/>
</dbReference>
<proteinExistence type="inferred from homology"/>
<evidence type="ECO:0000256" key="3">
    <source>
        <dbReference type="ARBA" id="ARBA00023235"/>
    </source>
</evidence>
<dbReference type="InterPro" id="IPR000821">
    <property type="entry name" value="Ala_racemase"/>
</dbReference>
<evidence type="ECO:0000259" key="4">
    <source>
        <dbReference type="SMART" id="SM01005"/>
    </source>
</evidence>
<dbReference type="SUPFAM" id="SSF50621">
    <property type="entry name" value="Alanine racemase C-terminal domain-like"/>
    <property type="match status" value="1"/>
</dbReference>
<feature type="domain" description="Alanine racemase C-terminal" evidence="4">
    <location>
        <begin position="251"/>
        <end position="382"/>
    </location>
</feature>
<dbReference type="NCBIfam" id="TIGR00492">
    <property type="entry name" value="alr"/>
    <property type="match status" value="1"/>
</dbReference>
<dbReference type="AlphaFoldDB" id="A0A3B0RNL1"/>
<reference evidence="5" key="1">
    <citation type="submission" date="2018-06" db="EMBL/GenBank/DDBJ databases">
        <authorList>
            <person name="Zhirakovskaya E."/>
        </authorList>
    </citation>
    <scope>NUCLEOTIDE SEQUENCE</scope>
</reference>
<dbReference type="GO" id="GO:0008784">
    <property type="term" value="F:alanine racemase activity"/>
    <property type="evidence" value="ECO:0007669"/>
    <property type="project" value="UniProtKB-EC"/>
</dbReference>
<dbReference type="Pfam" id="PF00842">
    <property type="entry name" value="Ala_racemase_C"/>
    <property type="match status" value="1"/>
</dbReference>
<dbReference type="SMART" id="SM01005">
    <property type="entry name" value="Ala_racemase_C"/>
    <property type="match status" value="1"/>
</dbReference>
<dbReference type="GO" id="GO:0030170">
    <property type="term" value="F:pyridoxal phosphate binding"/>
    <property type="evidence" value="ECO:0007669"/>
    <property type="project" value="TreeGrafter"/>
</dbReference>
<dbReference type="CDD" id="cd00430">
    <property type="entry name" value="PLPDE_III_AR"/>
    <property type="match status" value="1"/>
</dbReference>
<dbReference type="Gene3D" id="3.20.20.10">
    <property type="entry name" value="Alanine racemase"/>
    <property type="match status" value="1"/>
</dbReference>
<organism evidence="5">
    <name type="scientific">hydrothermal vent metagenome</name>
    <dbReference type="NCBI Taxonomy" id="652676"/>
    <lineage>
        <taxon>unclassified sequences</taxon>
        <taxon>metagenomes</taxon>
        <taxon>ecological metagenomes</taxon>
    </lineage>
</organism>